<sequence length="324" mass="38418">MSNFLKYKLATISLSLTILALIPLFSSSFNAPNKWEKWRALTWDDFRGVAKPFSKWGATIQSNVFVEYDSVENQYKAYSAMNQNHSWKSRPRYLSDYLLNHEQYHFNITEYFSRKMNWLIEKQDFSDDDISGLLSEIRRDERHLQKEYDDESAHGLNWGVQRYWEFRIDSLLSSSQECCGKLEEGLGIKIYLPYTDTKNSKWKNGTDDMDMYWLEKYDMMLSFSIIKSETISNIDKPEDSDGMEIYNYDWDSLAVLSVKDDTLAFSKRVTAVDTLDYKIIEDLWIKEEGRMYRLSAEYPNRANHQKGFLRIVNSYFNSFELLEE</sequence>
<dbReference type="AlphaFoldDB" id="A0A514CDB6"/>
<proteinExistence type="predicted"/>
<organism evidence="1 2">
    <name type="scientific">Echinicola soli</name>
    <dbReference type="NCBI Taxonomy" id="2591634"/>
    <lineage>
        <taxon>Bacteria</taxon>
        <taxon>Pseudomonadati</taxon>
        <taxon>Bacteroidota</taxon>
        <taxon>Cytophagia</taxon>
        <taxon>Cytophagales</taxon>
        <taxon>Cyclobacteriaceae</taxon>
        <taxon>Echinicola</taxon>
    </lineage>
</organism>
<evidence type="ECO:0000313" key="1">
    <source>
        <dbReference type="EMBL" id="QDH77807.1"/>
    </source>
</evidence>
<keyword evidence="2" id="KW-1185">Reference proteome</keyword>
<dbReference type="Proteomes" id="UP000316614">
    <property type="component" value="Chromosome"/>
</dbReference>
<gene>
    <name evidence="1" type="ORF">FKX85_01595</name>
</gene>
<evidence type="ECO:0000313" key="2">
    <source>
        <dbReference type="Proteomes" id="UP000316614"/>
    </source>
</evidence>
<evidence type="ECO:0008006" key="3">
    <source>
        <dbReference type="Google" id="ProtNLM"/>
    </source>
</evidence>
<protein>
    <recommendedName>
        <fullName evidence="3">DUF922 domain-containing protein</fullName>
    </recommendedName>
</protein>
<dbReference type="OrthoDB" id="5431540at2"/>
<reference evidence="1 2" key="1">
    <citation type="submission" date="2019-06" db="EMBL/GenBank/DDBJ databases">
        <title>Echinicola alkalisoli sp. nov. isolated from saline soil.</title>
        <authorList>
            <person name="Sun J.-Q."/>
            <person name="Xu L."/>
        </authorList>
    </citation>
    <scope>NUCLEOTIDE SEQUENCE [LARGE SCALE GENOMIC DNA]</scope>
    <source>
        <strain evidence="1 2">LN3S3</strain>
    </source>
</reference>
<name>A0A514CDB6_9BACT</name>
<dbReference type="RefSeq" id="WP_141613071.1">
    <property type="nucleotide sequence ID" value="NZ_CP041253.1"/>
</dbReference>
<accession>A0A514CDB6</accession>
<dbReference type="EMBL" id="CP041253">
    <property type="protein sequence ID" value="QDH77807.1"/>
    <property type="molecule type" value="Genomic_DNA"/>
</dbReference>
<dbReference type="KEGG" id="echi:FKX85_01595"/>